<organism evidence="6 7">
    <name type="scientific">Belliella marina</name>
    <dbReference type="NCBI Taxonomy" id="1644146"/>
    <lineage>
        <taxon>Bacteria</taxon>
        <taxon>Pseudomonadati</taxon>
        <taxon>Bacteroidota</taxon>
        <taxon>Cytophagia</taxon>
        <taxon>Cytophagales</taxon>
        <taxon>Cyclobacteriaceae</taxon>
        <taxon>Belliella</taxon>
    </lineage>
</organism>
<dbReference type="Pfam" id="PF17851">
    <property type="entry name" value="GH43_C2"/>
    <property type="match status" value="1"/>
</dbReference>
<protein>
    <submittedName>
        <fullName evidence="6">Glycoside hydrolase family 43 protein</fullName>
    </submittedName>
</protein>
<keyword evidence="2 4" id="KW-0378">Hydrolase</keyword>
<sequence>MLYRKITWLVCILFLQTSILIGQTTFKNPVITGMNPDPSICRVGDDFYLVTSTFEYFPGLPIYHSKDLVNWKLVGHALSRQSNNPLMGASSSGGNFAPAIRYHDGTFYISCTNYGGKGSEGVFYVTATDPAGDWSDPVWVGNWFVDPSMMFANDSLYWISPNNKGDFSVGTFDPNAKKFVEPLQLVASGLGGASPEAPHMYKINDYYYLISAEGGTGYEHRSVIQRSTSPYGPFEPSPYNPVISNMDNPESPFQAIGHSDFVQLQDGSWWLVCLGIRPIEGNYHHLGRETFLAPITWTPDGWPIAGDRGVMLEEFPVPNLPEHIWEKESVRDDFDSSDLRLLWNFLRNPHDTDWSLTENLGYLRLNGSKISFREKDSPAFVARRQTAFNMAASTKVNFTPVAPNEEAGLVIRGNDENHLSLVITMRDGKRVAMYREFLKGDEKDTEVMEISEGDITLRITASESQYEFWVQEEGKPAVSLGTSPTKVLSTEVLNGFTGVYIGMYASGNGSANTNPADFDWFDFEEDLAMPYKWISGVEESVDHGNSSGN</sequence>
<evidence type="ECO:0000256" key="4">
    <source>
        <dbReference type="RuleBase" id="RU361187"/>
    </source>
</evidence>
<dbReference type="PANTHER" id="PTHR42812:SF12">
    <property type="entry name" value="BETA-XYLOSIDASE-RELATED"/>
    <property type="match status" value="1"/>
</dbReference>
<dbReference type="RefSeq" id="WP_376885071.1">
    <property type="nucleotide sequence ID" value="NZ_JBHUHR010000022.1"/>
</dbReference>
<dbReference type="PANTHER" id="PTHR42812">
    <property type="entry name" value="BETA-XYLOSIDASE"/>
    <property type="match status" value="1"/>
</dbReference>
<dbReference type="InterPro" id="IPR051795">
    <property type="entry name" value="Glycosyl_Hydrlase_43"/>
</dbReference>
<dbReference type="CDD" id="cd18617">
    <property type="entry name" value="GH43_XynB-like"/>
    <property type="match status" value="1"/>
</dbReference>
<dbReference type="SUPFAM" id="SSF75005">
    <property type="entry name" value="Arabinanase/levansucrase/invertase"/>
    <property type="match status" value="1"/>
</dbReference>
<evidence type="ECO:0000256" key="2">
    <source>
        <dbReference type="ARBA" id="ARBA00022801"/>
    </source>
</evidence>
<dbReference type="InterPro" id="IPR006710">
    <property type="entry name" value="Glyco_hydro_43"/>
</dbReference>
<dbReference type="InterPro" id="IPR041542">
    <property type="entry name" value="GH43_C2"/>
</dbReference>
<dbReference type="SUPFAM" id="SSF49899">
    <property type="entry name" value="Concanavalin A-like lectins/glucanases"/>
    <property type="match status" value="1"/>
</dbReference>
<accession>A0ABW4VKQ9</accession>
<dbReference type="EMBL" id="JBHUHR010000022">
    <property type="protein sequence ID" value="MFD2034686.1"/>
    <property type="molecule type" value="Genomic_DNA"/>
</dbReference>
<evidence type="ECO:0000259" key="5">
    <source>
        <dbReference type="Pfam" id="PF17851"/>
    </source>
</evidence>
<reference evidence="7" key="1">
    <citation type="journal article" date="2019" name="Int. J. Syst. Evol. Microbiol.">
        <title>The Global Catalogue of Microorganisms (GCM) 10K type strain sequencing project: providing services to taxonomists for standard genome sequencing and annotation.</title>
        <authorList>
            <consortium name="The Broad Institute Genomics Platform"/>
            <consortium name="The Broad Institute Genome Sequencing Center for Infectious Disease"/>
            <person name="Wu L."/>
            <person name="Ma J."/>
        </authorList>
    </citation>
    <scope>NUCLEOTIDE SEQUENCE [LARGE SCALE GENOMIC DNA]</scope>
    <source>
        <strain evidence="7">CGMCC 1.15180</strain>
    </source>
</reference>
<dbReference type="Gene3D" id="2.115.10.20">
    <property type="entry name" value="Glycosyl hydrolase domain, family 43"/>
    <property type="match status" value="1"/>
</dbReference>
<dbReference type="Pfam" id="PF04616">
    <property type="entry name" value="Glyco_hydro_43"/>
    <property type="match status" value="1"/>
</dbReference>
<evidence type="ECO:0000313" key="7">
    <source>
        <dbReference type="Proteomes" id="UP001597361"/>
    </source>
</evidence>
<comment type="caution">
    <text evidence="6">The sequence shown here is derived from an EMBL/GenBank/DDBJ whole genome shotgun (WGS) entry which is preliminary data.</text>
</comment>
<feature type="domain" description="Beta-xylosidase C-terminal Concanavalin A-like" evidence="5">
    <location>
        <begin position="331"/>
        <end position="524"/>
    </location>
</feature>
<comment type="similarity">
    <text evidence="1 4">Belongs to the glycosyl hydrolase 43 family.</text>
</comment>
<evidence type="ECO:0000256" key="1">
    <source>
        <dbReference type="ARBA" id="ARBA00009865"/>
    </source>
</evidence>
<keyword evidence="7" id="KW-1185">Reference proteome</keyword>
<evidence type="ECO:0000256" key="3">
    <source>
        <dbReference type="ARBA" id="ARBA00023295"/>
    </source>
</evidence>
<dbReference type="Proteomes" id="UP001597361">
    <property type="component" value="Unassembled WGS sequence"/>
</dbReference>
<dbReference type="GO" id="GO:0016787">
    <property type="term" value="F:hydrolase activity"/>
    <property type="evidence" value="ECO:0007669"/>
    <property type="project" value="UniProtKB-KW"/>
</dbReference>
<dbReference type="InterPro" id="IPR013320">
    <property type="entry name" value="ConA-like_dom_sf"/>
</dbReference>
<proteinExistence type="inferred from homology"/>
<dbReference type="Gene3D" id="2.60.120.200">
    <property type="match status" value="1"/>
</dbReference>
<keyword evidence="3 4" id="KW-0326">Glycosidase</keyword>
<name>A0ABW4VKQ9_9BACT</name>
<gene>
    <name evidence="6" type="ORF">ACFSKL_07800</name>
</gene>
<dbReference type="InterPro" id="IPR023296">
    <property type="entry name" value="Glyco_hydro_beta-prop_sf"/>
</dbReference>
<evidence type="ECO:0000313" key="6">
    <source>
        <dbReference type="EMBL" id="MFD2034686.1"/>
    </source>
</evidence>